<evidence type="ECO:0000256" key="11">
    <source>
        <dbReference type="ARBA" id="ARBA00023136"/>
    </source>
</evidence>
<evidence type="ECO:0000259" key="15">
    <source>
        <dbReference type="PROSITE" id="PS50850"/>
    </source>
</evidence>
<keyword evidence="7 12" id="KW-0547">Nucleotide-binding</keyword>
<dbReference type="HAMAP" id="MF_00165">
    <property type="entry name" value="Thymidylate_kinase"/>
    <property type="match status" value="1"/>
</dbReference>
<feature type="compositionally biased region" description="Basic and acidic residues" evidence="13">
    <location>
        <begin position="788"/>
        <end position="821"/>
    </location>
</feature>
<dbReference type="SUPFAM" id="SSF52540">
    <property type="entry name" value="P-loop containing nucleoside triphosphate hydrolases"/>
    <property type="match status" value="1"/>
</dbReference>
<reference evidence="17" key="1">
    <citation type="journal article" date="2019" name="Int. J. Syst. Evol. Microbiol.">
        <title>The Global Catalogue of Microorganisms (GCM) 10K type strain sequencing project: providing services to taxonomists for standard genome sequencing and annotation.</title>
        <authorList>
            <consortium name="The Broad Institute Genomics Platform"/>
            <consortium name="The Broad Institute Genome Sequencing Center for Infectious Disease"/>
            <person name="Wu L."/>
            <person name="Ma J."/>
        </authorList>
    </citation>
    <scope>NUCLEOTIDE SEQUENCE [LARGE SCALE GENOMIC DNA]</scope>
    <source>
        <strain evidence="17">KACC 14249</strain>
    </source>
</reference>
<keyword evidence="9 12" id="KW-0067">ATP-binding</keyword>
<feature type="transmembrane region" description="Helical" evidence="14">
    <location>
        <begin position="79"/>
        <end position="103"/>
    </location>
</feature>
<dbReference type="InterPro" id="IPR039430">
    <property type="entry name" value="Thymidylate_kin-like_dom"/>
</dbReference>
<evidence type="ECO:0000256" key="12">
    <source>
        <dbReference type="HAMAP-Rule" id="MF_00165"/>
    </source>
</evidence>
<dbReference type="PROSITE" id="PS01331">
    <property type="entry name" value="THYMIDYLATE_KINASE"/>
    <property type="match status" value="1"/>
</dbReference>
<keyword evidence="10 14" id="KW-1133">Transmembrane helix</keyword>
<feature type="transmembrane region" description="Helical" evidence="14">
    <location>
        <begin position="432"/>
        <end position="454"/>
    </location>
</feature>
<organism evidence="16 17">
    <name type="scientific">Angustibacter luteus</name>
    <dbReference type="NCBI Taxonomy" id="658456"/>
    <lineage>
        <taxon>Bacteria</taxon>
        <taxon>Bacillati</taxon>
        <taxon>Actinomycetota</taxon>
        <taxon>Actinomycetes</taxon>
        <taxon>Kineosporiales</taxon>
        <taxon>Kineosporiaceae</taxon>
    </lineage>
</organism>
<feature type="transmembrane region" description="Helical" evidence="14">
    <location>
        <begin position="352"/>
        <end position="374"/>
    </location>
</feature>
<feature type="transmembrane region" description="Helical" evidence="14">
    <location>
        <begin position="386"/>
        <end position="412"/>
    </location>
</feature>
<dbReference type="InterPro" id="IPR027417">
    <property type="entry name" value="P-loop_NTPase"/>
</dbReference>
<accession>A0ABW1JDY5</accession>
<evidence type="ECO:0000256" key="8">
    <source>
        <dbReference type="ARBA" id="ARBA00022777"/>
    </source>
</evidence>
<evidence type="ECO:0000256" key="9">
    <source>
        <dbReference type="ARBA" id="ARBA00022840"/>
    </source>
</evidence>
<dbReference type="PANTHER" id="PTHR43266">
    <property type="entry name" value="MACROLIDE-EFFLUX PROTEIN"/>
    <property type="match status" value="1"/>
</dbReference>
<evidence type="ECO:0000256" key="1">
    <source>
        <dbReference type="ARBA" id="ARBA00004651"/>
    </source>
</evidence>
<dbReference type="CDD" id="cd06173">
    <property type="entry name" value="MFS_MefA_like"/>
    <property type="match status" value="1"/>
</dbReference>
<dbReference type="Gene3D" id="1.20.1250.20">
    <property type="entry name" value="MFS general substrate transporter like domains"/>
    <property type="match status" value="1"/>
</dbReference>
<comment type="similarity">
    <text evidence="12">Belongs to the thymidylate kinase family.</text>
</comment>
<feature type="transmembrane region" description="Helical" evidence="14">
    <location>
        <begin position="110"/>
        <end position="128"/>
    </location>
</feature>
<dbReference type="SUPFAM" id="SSF103473">
    <property type="entry name" value="MFS general substrate transporter"/>
    <property type="match status" value="1"/>
</dbReference>
<dbReference type="Pfam" id="PF07690">
    <property type="entry name" value="MFS_1"/>
    <property type="match status" value="1"/>
</dbReference>
<keyword evidence="4 12" id="KW-0808">Transferase</keyword>
<dbReference type="InterPro" id="IPR018095">
    <property type="entry name" value="Thymidylate_kin_CS"/>
</dbReference>
<protein>
    <recommendedName>
        <fullName evidence="12">Thymidylate kinase</fullName>
        <ecNumber evidence="12">2.7.4.9</ecNumber>
    </recommendedName>
    <alternativeName>
        <fullName evidence="12">dTMP kinase</fullName>
    </alternativeName>
</protein>
<dbReference type="RefSeq" id="WP_378227033.1">
    <property type="nucleotide sequence ID" value="NZ_JBHSRD010000003.1"/>
</dbReference>
<dbReference type="InterPro" id="IPR018094">
    <property type="entry name" value="Thymidylate_kinase"/>
</dbReference>
<keyword evidence="11 14" id="KW-0472">Membrane</keyword>
<keyword evidence="6 12" id="KW-0545">Nucleotide biosynthesis</keyword>
<evidence type="ECO:0000256" key="10">
    <source>
        <dbReference type="ARBA" id="ARBA00022989"/>
    </source>
</evidence>
<feature type="domain" description="Major facilitator superfamily (MFS) profile" evidence="15">
    <location>
        <begin position="36"/>
        <end position="460"/>
    </location>
</feature>
<feature type="transmembrane region" description="Helical" evidence="14">
    <location>
        <begin position="328"/>
        <end position="346"/>
    </location>
</feature>
<evidence type="ECO:0000256" key="5">
    <source>
        <dbReference type="ARBA" id="ARBA00022692"/>
    </source>
</evidence>
<dbReference type="PROSITE" id="PS50850">
    <property type="entry name" value="MFS"/>
    <property type="match status" value="1"/>
</dbReference>
<feature type="region of interest" description="Disordered" evidence="13">
    <location>
        <begin position="695"/>
        <end position="722"/>
    </location>
</feature>
<evidence type="ECO:0000256" key="14">
    <source>
        <dbReference type="SAM" id="Phobius"/>
    </source>
</evidence>
<evidence type="ECO:0000313" key="16">
    <source>
        <dbReference type="EMBL" id="MFC6007028.1"/>
    </source>
</evidence>
<feature type="binding site" evidence="12">
    <location>
        <begin position="497"/>
        <end position="504"/>
    </location>
    <ligand>
        <name>ATP</name>
        <dbReference type="ChEBI" id="CHEBI:30616"/>
    </ligand>
</feature>
<proteinExistence type="inferred from homology"/>
<feature type="transmembrane region" description="Helical" evidence="14">
    <location>
        <begin position="265"/>
        <end position="291"/>
    </location>
</feature>
<feature type="region of interest" description="Disordered" evidence="13">
    <location>
        <begin position="778"/>
        <end position="877"/>
    </location>
</feature>
<dbReference type="InterPro" id="IPR011701">
    <property type="entry name" value="MFS"/>
</dbReference>
<evidence type="ECO:0000256" key="2">
    <source>
        <dbReference type="ARBA" id="ARBA00022448"/>
    </source>
</evidence>
<evidence type="ECO:0000256" key="13">
    <source>
        <dbReference type="SAM" id="MobiDB-lite"/>
    </source>
</evidence>
<keyword evidence="2" id="KW-0813">Transport</keyword>
<gene>
    <name evidence="12 16" type="primary">tmk</name>
    <name evidence="16" type="ORF">ACFQDO_07785</name>
</gene>
<feature type="transmembrane region" description="Helical" evidence="14">
    <location>
        <begin position="297"/>
        <end position="316"/>
    </location>
</feature>
<dbReference type="NCBIfam" id="TIGR00041">
    <property type="entry name" value="DTMP_kinase"/>
    <property type="match status" value="1"/>
</dbReference>
<feature type="transmembrane region" description="Helical" evidence="14">
    <location>
        <begin position="172"/>
        <end position="198"/>
    </location>
</feature>
<dbReference type="Pfam" id="PF02223">
    <property type="entry name" value="Thymidylate_kin"/>
    <property type="match status" value="1"/>
</dbReference>
<evidence type="ECO:0000256" key="4">
    <source>
        <dbReference type="ARBA" id="ARBA00022679"/>
    </source>
</evidence>
<dbReference type="CDD" id="cd01672">
    <property type="entry name" value="TMPK"/>
    <property type="match status" value="1"/>
</dbReference>
<feature type="transmembrane region" description="Helical" evidence="14">
    <location>
        <begin position="45"/>
        <end position="67"/>
    </location>
</feature>
<evidence type="ECO:0000313" key="17">
    <source>
        <dbReference type="Proteomes" id="UP001596189"/>
    </source>
</evidence>
<evidence type="ECO:0000256" key="6">
    <source>
        <dbReference type="ARBA" id="ARBA00022727"/>
    </source>
</evidence>
<comment type="function">
    <text evidence="12">Phosphorylation of dTMP to form dTDP in both de novo and salvage pathways of dTTP synthesis.</text>
</comment>
<dbReference type="PANTHER" id="PTHR43266:SF2">
    <property type="entry name" value="MAJOR FACILITATOR SUPERFAMILY (MFS) PROFILE DOMAIN-CONTAINING PROTEIN"/>
    <property type="match status" value="1"/>
</dbReference>
<dbReference type="InterPro" id="IPR036259">
    <property type="entry name" value="MFS_trans_sf"/>
</dbReference>
<sequence>MSASLPGPPEAPAEQAVDAGLPASALEPPDHDIRAVLAITPFRRLWLALGLSSLGDWLGLLATTALASTLADTSSGKLLAVSGVFILRLAPAVLFGPLAGVVADRLSRRLVLVYGDVLRFVLFCTIPLVGTLWWLYVATVLVEIVGLFWMPAKDATVPNLVPRKRLEAANQLSLVVTYGSAPVAALLFAGLTLASGVLDGVWSHLEGNPTYLAMYANALTFLVSALVIWRLDFPQTTNHTAKQESILRTAVEGWKYIGSTPLVRGLVLGMLGAFAAGGLVIGLAPAFVSALGAGSPGYGTLFAAVFLGMALGMWLAPRLLAEFSRRRLFGLSIAAAGCWLILLSAIPNIALAVFFTIGLGSCAGAAWVTGYTLLGLEVGDDIRGRTFAFVQSMVRVVLISVLALGPIVAAGLSQLLNLPATLHINDDVSLTYTGVMATFLLAGFGAIAIGYVSYRQMDDRRGIPLVRDLAQAIAQRQLQDAPVRRAAYPGRFVAFEGGDGAGKSTQVRLLGEWLTEHGYTPLLTHEPGATEAGVKMREVLLHGGELTPRAEALLFAADRAHHVETVVRPALEAGEVVVTDRFSDSSVAYQGTGRDLGTAEVAQLSRWATQGLVPDLTIVLDVEPDIGRLRRDDQHDRLEQEPDEFHARVRERFLALARRAPSRYLVVDAALGPQQIHREVLDRLTALLPESATERAAREEREAAELAAREQAERDRQRHAEVEAQVIAERQARRRTEEAAREQARQQAQLEAAARAAAEQAEAAEAAARAAAERAAADRAAAAAAAERAAEEQAAREQAARERAARERAARERAAREEAARQDATQAAPAQTRPMRAVGGDQRPGAGDDATAPLPASATQPLPLEEEIFNLGEREQR</sequence>
<feature type="compositionally biased region" description="Low complexity" evidence="13">
    <location>
        <begin position="778"/>
        <end position="787"/>
    </location>
</feature>
<comment type="subcellular location">
    <subcellularLocation>
        <location evidence="1">Cell membrane</location>
        <topology evidence="1">Multi-pass membrane protein</topology>
    </subcellularLocation>
</comment>
<feature type="transmembrane region" description="Helical" evidence="14">
    <location>
        <begin position="134"/>
        <end position="152"/>
    </location>
</feature>
<dbReference type="InterPro" id="IPR020846">
    <property type="entry name" value="MFS_dom"/>
</dbReference>
<keyword evidence="17" id="KW-1185">Reference proteome</keyword>
<keyword evidence="3" id="KW-1003">Cell membrane</keyword>
<dbReference type="EC" id="2.7.4.9" evidence="12"/>
<name>A0ABW1JDY5_9ACTN</name>
<dbReference type="Gene3D" id="3.40.50.300">
    <property type="entry name" value="P-loop containing nucleotide triphosphate hydrolases"/>
    <property type="match status" value="1"/>
</dbReference>
<comment type="catalytic activity">
    <reaction evidence="12">
        <text>dTMP + ATP = dTDP + ADP</text>
        <dbReference type="Rhea" id="RHEA:13517"/>
        <dbReference type="ChEBI" id="CHEBI:30616"/>
        <dbReference type="ChEBI" id="CHEBI:58369"/>
        <dbReference type="ChEBI" id="CHEBI:63528"/>
        <dbReference type="ChEBI" id="CHEBI:456216"/>
        <dbReference type="EC" id="2.7.4.9"/>
    </reaction>
</comment>
<dbReference type="GO" id="GO:0004798">
    <property type="term" value="F:dTMP kinase activity"/>
    <property type="evidence" value="ECO:0007669"/>
    <property type="project" value="UniProtKB-EC"/>
</dbReference>
<dbReference type="EMBL" id="JBHSRD010000003">
    <property type="protein sequence ID" value="MFC6007028.1"/>
    <property type="molecule type" value="Genomic_DNA"/>
</dbReference>
<evidence type="ECO:0000256" key="7">
    <source>
        <dbReference type="ARBA" id="ARBA00022741"/>
    </source>
</evidence>
<comment type="caution">
    <text evidence="16">The sequence shown here is derived from an EMBL/GenBank/DDBJ whole genome shotgun (WGS) entry which is preliminary data.</text>
</comment>
<dbReference type="Proteomes" id="UP001596189">
    <property type="component" value="Unassembled WGS sequence"/>
</dbReference>
<keyword evidence="8 12" id="KW-0418">Kinase</keyword>
<keyword evidence="5 14" id="KW-0812">Transmembrane</keyword>
<feature type="transmembrane region" description="Helical" evidence="14">
    <location>
        <begin position="210"/>
        <end position="229"/>
    </location>
</feature>
<evidence type="ECO:0000256" key="3">
    <source>
        <dbReference type="ARBA" id="ARBA00022475"/>
    </source>
</evidence>